<dbReference type="KEGG" id="abas:ACPOL_3767"/>
<feature type="transmembrane region" description="Helical" evidence="1">
    <location>
        <begin position="6"/>
        <end position="22"/>
    </location>
</feature>
<evidence type="ECO:0000256" key="1">
    <source>
        <dbReference type="SAM" id="Phobius"/>
    </source>
</evidence>
<proteinExistence type="predicted"/>
<keyword evidence="1" id="KW-1133">Transmembrane helix</keyword>
<dbReference type="AlphaFoldDB" id="A0A2Z5G3E1"/>
<gene>
    <name evidence="2" type="ORF">ACPOL_3767</name>
</gene>
<reference evidence="2 3" key="1">
    <citation type="journal article" date="2018" name="Front. Microbiol.">
        <title>Hydrolytic Capabilities as a Key to Environmental Success: Chitinolytic and Cellulolytic Acidobacteria From Acidic Sub-arctic Soils and Boreal Peatlands.</title>
        <authorList>
            <person name="Belova S.E."/>
            <person name="Ravin N.V."/>
            <person name="Pankratov T.A."/>
            <person name="Rakitin A.L."/>
            <person name="Ivanova A.A."/>
            <person name="Beletsky A.V."/>
            <person name="Mardanov A.V."/>
            <person name="Sinninghe Damste J.S."/>
            <person name="Dedysh S.N."/>
        </authorList>
    </citation>
    <scope>NUCLEOTIDE SEQUENCE [LARGE SCALE GENOMIC DNA]</scope>
    <source>
        <strain evidence="2 3">SBC82</strain>
    </source>
</reference>
<organism evidence="2 3">
    <name type="scientific">Acidisarcina polymorpha</name>
    <dbReference type="NCBI Taxonomy" id="2211140"/>
    <lineage>
        <taxon>Bacteria</taxon>
        <taxon>Pseudomonadati</taxon>
        <taxon>Acidobacteriota</taxon>
        <taxon>Terriglobia</taxon>
        <taxon>Terriglobales</taxon>
        <taxon>Acidobacteriaceae</taxon>
        <taxon>Acidisarcina</taxon>
    </lineage>
</organism>
<protein>
    <submittedName>
        <fullName evidence="2">Uncharacterized protein</fullName>
    </submittedName>
</protein>
<keyword evidence="1" id="KW-0472">Membrane</keyword>
<dbReference type="EMBL" id="CP030840">
    <property type="protein sequence ID" value="AXC13046.1"/>
    <property type="molecule type" value="Genomic_DNA"/>
</dbReference>
<keyword evidence="3" id="KW-1185">Reference proteome</keyword>
<accession>A0A2Z5G3E1</accession>
<dbReference type="Proteomes" id="UP000253606">
    <property type="component" value="Chromosome"/>
</dbReference>
<evidence type="ECO:0000313" key="2">
    <source>
        <dbReference type="EMBL" id="AXC13046.1"/>
    </source>
</evidence>
<name>A0A2Z5G3E1_9BACT</name>
<sequence>MLNGILVAGLIGTTVGFLNFLISGRTRLRRFRTISPRSPEDEAGASFTLPRR</sequence>
<evidence type="ECO:0000313" key="3">
    <source>
        <dbReference type="Proteomes" id="UP000253606"/>
    </source>
</evidence>
<keyword evidence="1" id="KW-0812">Transmembrane</keyword>